<dbReference type="Pfam" id="PF14388">
    <property type="entry name" value="DUF4419"/>
    <property type="match status" value="2"/>
</dbReference>
<feature type="compositionally biased region" description="Polar residues" evidence="1">
    <location>
        <begin position="1"/>
        <end position="27"/>
    </location>
</feature>
<accession>A0A9W9E376</accession>
<feature type="region of interest" description="Disordered" evidence="1">
    <location>
        <begin position="1"/>
        <end position="30"/>
    </location>
</feature>
<protein>
    <submittedName>
        <fullName evidence="2">Uncharacterized protein</fullName>
    </submittedName>
</protein>
<keyword evidence="3" id="KW-1185">Reference proteome</keyword>
<dbReference type="PANTHER" id="PTHR31252:SF4">
    <property type="entry name" value="DUF4419 DOMAIN-CONTAINING PROTEIN"/>
    <property type="match status" value="1"/>
</dbReference>
<evidence type="ECO:0000256" key="1">
    <source>
        <dbReference type="SAM" id="MobiDB-lite"/>
    </source>
</evidence>
<dbReference type="Proteomes" id="UP001140511">
    <property type="component" value="Unassembled WGS sequence"/>
</dbReference>
<organism evidence="2 3">
    <name type="scientific">Trichoderma breve</name>
    <dbReference type="NCBI Taxonomy" id="2034170"/>
    <lineage>
        <taxon>Eukaryota</taxon>
        <taxon>Fungi</taxon>
        <taxon>Dikarya</taxon>
        <taxon>Ascomycota</taxon>
        <taxon>Pezizomycotina</taxon>
        <taxon>Sordariomycetes</taxon>
        <taxon>Hypocreomycetidae</taxon>
        <taxon>Hypocreales</taxon>
        <taxon>Hypocreaceae</taxon>
        <taxon>Trichoderma</taxon>
    </lineage>
</organism>
<dbReference type="InterPro" id="IPR025533">
    <property type="entry name" value="DUF4419"/>
</dbReference>
<proteinExistence type="predicted"/>
<evidence type="ECO:0000313" key="3">
    <source>
        <dbReference type="Proteomes" id="UP001140511"/>
    </source>
</evidence>
<evidence type="ECO:0000313" key="2">
    <source>
        <dbReference type="EMBL" id="KAJ4856339.1"/>
    </source>
</evidence>
<reference evidence="2" key="1">
    <citation type="submission" date="2022-09" db="EMBL/GenBank/DDBJ databases">
        <title>Chromosome-level assembly of Trichoderma breve T069, a fungus used in development of biopesticide product.</title>
        <authorList>
            <person name="Lin R."/>
            <person name="Liu T."/>
        </authorList>
    </citation>
    <scope>NUCLEOTIDE SEQUENCE</scope>
    <source>
        <strain evidence="2">T069</strain>
    </source>
</reference>
<dbReference type="RefSeq" id="XP_056025395.1">
    <property type="nucleotide sequence ID" value="XM_056176917.1"/>
</dbReference>
<sequence length="234" mass="26435">MQLHLQRSCQLPQTPRARSNGLHTVTRPNPGIVGVNEDEPVTSSAELLRHTSKAWTVDASDVRYVRTNKNIGSESRQVLFQSFEDLDKNNVCLVAYKNDFVDGIIRAFQQDPHLMLRPDDVWLAIMVQFGFYVNDRSEEMRRFIVDDVHFPLIRAANVPKAVAEVPIIFLDYADSKFYETTAIAGFVGAKSSASKDGDQHDTFQPQSGYWVLVDKVKPVPGDFRLKDGHDILSI</sequence>
<dbReference type="AlphaFoldDB" id="A0A9W9E376"/>
<dbReference type="PANTHER" id="PTHR31252">
    <property type="entry name" value="DUF4419 DOMAIN-CONTAINING PROTEIN"/>
    <property type="match status" value="1"/>
</dbReference>
<comment type="caution">
    <text evidence="2">The sequence shown here is derived from an EMBL/GenBank/DDBJ whole genome shotgun (WGS) entry which is preliminary data.</text>
</comment>
<gene>
    <name evidence="2" type="ORF">T069G_09707</name>
</gene>
<dbReference type="EMBL" id="JAOPEN010000006">
    <property type="protein sequence ID" value="KAJ4856339.1"/>
    <property type="molecule type" value="Genomic_DNA"/>
</dbReference>
<name>A0A9W9E376_9HYPO</name>
<dbReference type="GeneID" id="80871605"/>